<dbReference type="GeneID" id="20208151"/>
<protein>
    <submittedName>
        <fullName evidence="2 3">Uncharacterized protein</fullName>
    </submittedName>
</protein>
<dbReference type="EMBL" id="KB097656">
    <property type="protein sequence ID" value="ESN92254.1"/>
    <property type="molecule type" value="Genomic_DNA"/>
</dbReference>
<reference evidence="4" key="1">
    <citation type="submission" date="2012-12" db="EMBL/GenBank/DDBJ databases">
        <authorList>
            <person name="Hellsten U."/>
            <person name="Grimwood J."/>
            <person name="Chapman J.A."/>
            <person name="Shapiro H."/>
            <person name="Aerts A."/>
            <person name="Otillar R.P."/>
            <person name="Terry A.Y."/>
            <person name="Boore J.L."/>
            <person name="Simakov O."/>
            <person name="Marletaz F."/>
            <person name="Cho S.-J."/>
            <person name="Edsinger-Gonzales E."/>
            <person name="Havlak P."/>
            <person name="Kuo D.-H."/>
            <person name="Larsson T."/>
            <person name="Lv J."/>
            <person name="Arendt D."/>
            <person name="Savage R."/>
            <person name="Osoegawa K."/>
            <person name="de Jong P."/>
            <person name="Lindberg D.R."/>
            <person name="Seaver E.C."/>
            <person name="Weisblat D.A."/>
            <person name="Putnam N.H."/>
            <person name="Grigoriev I.V."/>
            <person name="Rokhsar D.S."/>
        </authorList>
    </citation>
    <scope>NUCLEOTIDE SEQUENCE</scope>
</reference>
<feature type="region of interest" description="Disordered" evidence="1">
    <location>
        <begin position="186"/>
        <end position="210"/>
    </location>
</feature>
<evidence type="ECO:0000256" key="1">
    <source>
        <dbReference type="SAM" id="MobiDB-lite"/>
    </source>
</evidence>
<sequence length="244" mass="26422">MSGYIGHFVLSSHIKNQPSYHFGTKLADKPNSGQLTPGPAAYFPADKIYRSGKERTPHSVIITRRNEPKSSATATPGPAAYAPVDCGKLSVHYRSPSFTMVTSSNRDVLLIKNATPAPNAYNPDPMLSRSLRSNKRSAPQFSIRSRSQIGGFSEDKSKTPGPGAYMLPTTDRYMRKSCSFSLIGRNNMPGDPTNKPGPAAHSVSSDTMSMLSTKKKGPAYSFGVKHSARVLNLPGSANDYKYGF</sequence>
<dbReference type="InParanoid" id="T1FH52"/>
<dbReference type="CTD" id="20208151"/>
<dbReference type="OrthoDB" id="429991at2759"/>
<dbReference type="RefSeq" id="XP_009029633.1">
    <property type="nucleotide sequence ID" value="XM_009031385.1"/>
</dbReference>
<dbReference type="KEGG" id="hro:HELRODRAFT_181593"/>
<dbReference type="Proteomes" id="UP000015101">
    <property type="component" value="Unassembled WGS sequence"/>
</dbReference>
<keyword evidence="4" id="KW-1185">Reference proteome</keyword>
<reference evidence="3" key="3">
    <citation type="submission" date="2015-06" db="UniProtKB">
        <authorList>
            <consortium name="EnsemblMetazoa"/>
        </authorList>
    </citation>
    <scope>IDENTIFICATION</scope>
</reference>
<evidence type="ECO:0000313" key="3">
    <source>
        <dbReference type="EnsemblMetazoa" id="HelroP181593"/>
    </source>
</evidence>
<dbReference type="InterPro" id="IPR051291">
    <property type="entry name" value="CIMAP"/>
</dbReference>
<organism evidence="3 4">
    <name type="scientific">Helobdella robusta</name>
    <name type="common">Californian leech</name>
    <dbReference type="NCBI Taxonomy" id="6412"/>
    <lineage>
        <taxon>Eukaryota</taxon>
        <taxon>Metazoa</taxon>
        <taxon>Spiralia</taxon>
        <taxon>Lophotrochozoa</taxon>
        <taxon>Annelida</taxon>
        <taxon>Clitellata</taxon>
        <taxon>Hirudinea</taxon>
        <taxon>Rhynchobdellida</taxon>
        <taxon>Glossiphoniidae</taxon>
        <taxon>Helobdella</taxon>
    </lineage>
</organism>
<dbReference type="EnsemblMetazoa" id="HelroT181593">
    <property type="protein sequence ID" value="HelroP181593"/>
    <property type="gene ID" value="HelroG181593"/>
</dbReference>
<dbReference type="GO" id="GO:0005856">
    <property type="term" value="C:cytoskeleton"/>
    <property type="evidence" value="ECO:0000318"/>
    <property type="project" value="GO_Central"/>
</dbReference>
<evidence type="ECO:0000313" key="2">
    <source>
        <dbReference type="EMBL" id="ESN92254.1"/>
    </source>
</evidence>
<proteinExistence type="predicted"/>
<feature type="region of interest" description="Disordered" evidence="1">
    <location>
        <begin position="115"/>
        <end position="168"/>
    </location>
</feature>
<dbReference type="InterPro" id="IPR010736">
    <property type="entry name" value="SHIPPO-rpt"/>
</dbReference>
<dbReference type="HOGENOM" id="CLU_088282_1_0_1"/>
<name>T1FH52_HELRO</name>
<evidence type="ECO:0000313" key="4">
    <source>
        <dbReference type="Proteomes" id="UP000015101"/>
    </source>
</evidence>
<dbReference type="EMBL" id="AMQM01007681">
    <property type="status" value="NOT_ANNOTATED_CDS"/>
    <property type="molecule type" value="Genomic_DNA"/>
</dbReference>
<dbReference type="AlphaFoldDB" id="T1FH52"/>
<dbReference type="PANTHER" id="PTHR21580:SF28">
    <property type="entry name" value="BOREALIN N-TERMINAL DOMAIN-CONTAINING PROTEIN-RELATED"/>
    <property type="match status" value="1"/>
</dbReference>
<gene>
    <name evidence="3" type="primary">20208151</name>
    <name evidence="2" type="ORF">HELRODRAFT_181593</name>
</gene>
<accession>T1FH52</accession>
<feature type="compositionally biased region" description="Polar residues" evidence="1">
    <location>
        <begin position="136"/>
        <end position="150"/>
    </location>
</feature>
<dbReference type="Pfam" id="PF07004">
    <property type="entry name" value="SHIPPO-rpt"/>
    <property type="match status" value="5"/>
</dbReference>
<dbReference type="OMA" id="LMGRTQK"/>
<reference evidence="2 4" key="2">
    <citation type="journal article" date="2013" name="Nature">
        <title>Insights into bilaterian evolution from three spiralian genomes.</title>
        <authorList>
            <person name="Simakov O."/>
            <person name="Marletaz F."/>
            <person name="Cho S.J."/>
            <person name="Edsinger-Gonzales E."/>
            <person name="Havlak P."/>
            <person name="Hellsten U."/>
            <person name="Kuo D.H."/>
            <person name="Larsson T."/>
            <person name="Lv J."/>
            <person name="Arendt D."/>
            <person name="Savage R."/>
            <person name="Osoegawa K."/>
            <person name="de Jong P."/>
            <person name="Grimwood J."/>
            <person name="Chapman J.A."/>
            <person name="Shapiro H."/>
            <person name="Aerts A."/>
            <person name="Otillar R.P."/>
            <person name="Terry A.Y."/>
            <person name="Boore J.L."/>
            <person name="Grigoriev I.V."/>
            <person name="Lindberg D.R."/>
            <person name="Seaver E.C."/>
            <person name="Weisblat D.A."/>
            <person name="Putnam N.H."/>
            <person name="Rokhsar D.S."/>
        </authorList>
    </citation>
    <scope>NUCLEOTIDE SEQUENCE</scope>
</reference>
<dbReference type="PANTHER" id="PTHR21580">
    <property type="entry name" value="SHIPPO-1-RELATED"/>
    <property type="match status" value="1"/>
</dbReference>